<dbReference type="STRING" id="1664694.A0A0N1HAL9"/>
<dbReference type="EMBL" id="LFJN01000002">
    <property type="protein sequence ID" value="KPI45084.1"/>
    <property type="molecule type" value="Genomic_DNA"/>
</dbReference>
<dbReference type="OrthoDB" id="5374349at2759"/>
<evidence type="ECO:0000256" key="1">
    <source>
        <dbReference type="SAM" id="MobiDB-lite"/>
    </source>
</evidence>
<reference evidence="2 3" key="1">
    <citation type="submission" date="2015-06" db="EMBL/GenBank/DDBJ databases">
        <title>Draft genome of the ant-associated black yeast Phialophora attae CBS 131958.</title>
        <authorList>
            <person name="Moreno L.F."/>
            <person name="Stielow B.J."/>
            <person name="de Hoog S."/>
            <person name="Vicente V.A."/>
            <person name="Weiss V.A."/>
            <person name="de Vries M."/>
            <person name="Cruz L.M."/>
            <person name="Souza E.M."/>
        </authorList>
    </citation>
    <scope>NUCLEOTIDE SEQUENCE [LARGE SCALE GENOMIC DNA]</scope>
    <source>
        <strain evidence="2 3">CBS 131958</strain>
    </source>
</reference>
<evidence type="ECO:0000313" key="2">
    <source>
        <dbReference type="EMBL" id="KPI45084.1"/>
    </source>
</evidence>
<feature type="region of interest" description="Disordered" evidence="1">
    <location>
        <begin position="333"/>
        <end position="362"/>
    </location>
</feature>
<protein>
    <submittedName>
        <fullName evidence="2">Uncharacterized protein</fullName>
    </submittedName>
</protein>
<dbReference type="GeneID" id="28734695"/>
<name>A0A0N1HAL9_9EURO</name>
<sequence length="440" mass="48296">MPKQKKIKDKTPRPCNKLTCVAYHKDIDETLQSLSQEVALWRAKFLHEEAARAVDCNTIATLRAELATLRPPLVAEGQAGPRVVIAMNFAPGTTAADIDSVMRHTSINDNGQQGLISCHIISTQPVVIAELIVTERTIADRLVSTYDNQLADGRYLKLYLSRQTELPLTTVASTILDSLRAGKQDQEVTHTKRLVSPIPPVVTSRETFALPLHPAHRFPGPEVGPDDVDLKMSTRPYPLHADEEALIEFSDASDDGGEDNRDRLSVQDFGSESACLRSFTNNAGSPRRTKRRDSQARYTIPAKVFPIETGDTAKNETINDTVQHPQISFGAGEASALTSSDNEAPRVSSNKESSLQGGDNGKALAAPVLSETELHELRALNALCRIHPSDTEADIARKFSLRRPGASTSRFYELRDKQRRYWAAATDTGGGVPGWHNVFN</sequence>
<feature type="region of interest" description="Disordered" evidence="1">
    <location>
        <begin position="277"/>
        <end position="303"/>
    </location>
</feature>
<dbReference type="VEuPathDB" id="FungiDB:AB675_2814"/>
<gene>
    <name evidence="2" type="ORF">AB675_2814</name>
</gene>
<accession>A0A0N1HAL9</accession>
<evidence type="ECO:0000313" key="3">
    <source>
        <dbReference type="Proteomes" id="UP000038010"/>
    </source>
</evidence>
<dbReference type="Proteomes" id="UP000038010">
    <property type="component" value="Unassembled WGS sequence"/>
</dbReference>
<dbReference type="AlphaFoldDB" id="A0A0N1HAL9"/>
<feature type="compositionally biased region" description="Polar residues" evidence="1">
    <location>
        <begin position="336"/>
        <end position="357"/>
    </location>
</feature>
<organism evidence="2 3">
    <name type="scientific">Cyphellophora attinorum</name>
    <dbReference type="NCBI Taxonomy" id="1664694"/>
    <lineage>
        <taxon>Eukaryota</taxon>
        <taxon>Fungi</taxon>
        <taxon>Dikarya</taxon>
        <taxon>Ascomycota</taxon>
        <taxon>Pezizomycotina</taxon>
        <taxon>Eurotiomycetes</taxon>
        <taxon>Chaetothyriomycetidae</taxon>
        <taxon>Chaetothyriales</taxon>
        <taxon>Cyphellophoraceae</taxon>
        <taxon>Cyphellophora</taxon>
    </lineage>
</organism>
<comment type="caution">
    <text evidence="2">The sequence shown here is derived from an EMBL/GenBank/DDBJ whole genome shotgun (WGS) entry which is preliminary data.</text>
</comment>
<keyword evidence="3" id="KW-1185">Reference proteome</keyword>
<dbReference type="RefSeq" id="XP_018005047.1">
    <property type="nucleotide sequence ID" value="XM_018142815.1"/>
</dbReference>
<proteinExistence type="predicted"/>